<dbReference type="Proteomes" id="UP000255355">
    <property type="component" value="Unassembled WGS sequence"/>
</dbReference>
<feature type="transmembrane region" description="Helical" evidence="1">
    <location>
        <begin position="103"/>
        <end position="123"/>
    </location>
</feature>
<protein>
    <submittedName>
        <fullName evidence="2">Putative membrane protein DUF2306</fullName>
    </submittedName>
</protein>
<gene>
    <name evidence="2" type="ORF">DFR68_107139</name>
</gene>
<feature type="transmembrane region" description="Helical" evidence="1">
    <location>
        <begin position="39"/>
        <end position="64"/>
    </location>
</feature>
<dbReference type="STRING" id="1210089.GCA_001613165_00629"/>
<dbReference type="EMBL" id="QQAZ01000007">
    <property type="protein sequence ID" value="RDI49014.1"/>
    <property type="molecule type" value="Genomic_DNA"/>
</dbReference>
<proteinExistence type="predicted"/>
<dbReference type="Pfam" id="PF10067">
    <property type="entry name" value="DUF2306"/>
    <property type="match status" value="1"/>
</dbReference>
<evidence type="ECO:0000256" key="1">
    <source>
        <dbReference type="SAM" id="Phobius"/>
    </source>
</evidence>
<dbReference type="AlphaFoldDB" id="A0A370GZC8"/>
<comment type="caution">
    <text evidence="2">The sequence shown here is derived from an EMBL/GenBank/DDBJ whole genome shotgun (WGS) entry which is preliminary data.</text>
</comment>
<name>A0A370GZC8_9NOCA</name>
<accession>A0A370GZC8</accession>
<reference evidence="2 3" key="1">
    <citation type="submission" date="2018-07" db="EMBL/GenBank/DDBJ databases">
        <title>Genomic Encyclopedia of Type Strains, Phase IV (KMG-IV): sequencing the most valuable type-strain genomes for metagenomic binning, comparative biology and taxonomic classification.</title>
        <authorList>
            <person name="Goeker M."/>
        </authorList>
    </citation>
    <scope>NUCLEOTIDE SEQUENCE [LARGE SCALE GENOMIC DNA]</scope>
    <source>
        <strain evidence="2 3">DSM 44952</strain>
    </source>
</reference>
<evidence type="ECO:0000313" key="2">
    <source>
        <dbReference type="EMBL" id="RDI49014.1"/>
    </source>
</evidence>
<feature type="transmembrane region" description="Helical" evidence="1">
    <location>
        <begin position="76"/>
        <end position="97"/>
    </location>
</feature>
<feature type="transmembrane region" description="Helical" evidence="1">
    <location>
        <begin position="183"/>
        <end position="201"/>
    </location>
</feature>
<sequence>MVPLALLVFAFVAVSLPPYLTLDSDRSRVPSPPDFAPHYPMLVAHVLFGSVAMLTCCLQVWPWFRQRYPRAHRISGRVYVFGGVVPGGVLALFIGAFSPFGPVARVSNVMLALLWLTCTVIGYRRARQRRYGDHRRWMIRSFALTLSIIGNRLWGAIVTVVLIVTTPGIADDGDRLAETTAGIGTWLGWTVALLAAEWWLVERRRTHRPRVGV</sequence>
<organism evidence="2 3">
    <name type="scientific">Nocardia mexicana</name>
    <dbReference type="NCBI Taxonomy" id="279262"/>
    <lineage>
        <taxon>Bacteria</taxon>
        <taxon>Bacillati</taxon>
        <taxon>Actinomycetota</taxon>
        <taxon>Actinomycetes</taxon>
        <taxon>Mycobacteriales</taxon>
        <taxon>Nocardiaceae</taxon>
        <taxon>Nocardia</taxon>
    </lineage>
</organism>
<dbReference type="InterPro" id="IPR018750">
    <property type="entry name" value="DUF2306_membrane"/>
</dbReference>
<keyword evidence="1" id="KW-0812">Transmembrane</keyword>
<keyword evidence="1" id="KW-0472">Membrane</keyword>
<feature type="transmembrane region" description="Helical" evidence="1">
    <location>
        <begin position="143"/>
        <end position="163"/>
    </location>
</feature>
<keyword evidence="3" id="KW-1185">Reference proteome</keyword>
<evidence type="ECO:0000313" key="3">
    <source>
        <dbReference type="Proteomes" id="UP000255355"/>
    </source>
</evidence>
<keyword evidence="1" id="KW-1133">Transmembrane helix</keyword>